<feature type="compositionally biased region" description="Basic and acidic residues" evidence="1">
    <location>
        <begin position="1"/>
        <end position="36"/>
    </location>
</feature>
<evidence type="ECO:0000313" key="2">
    <source>
        <dbReference type="EMBL" id="MFC3166070.1"/>
    </source>
</evidence>
<sequence length="95" mass="9998">MQKQDRDEHVRSRAYEIWEQEGRPDGEHERHWRQASEEFEAGLAASAEATDLPCGAEGLATGLQPGSVTPGGGPGRGADSIGVAGKGTRGTRGVV</sequence>
<comment type="caution">
    <text evidence="2">The sequence shown here is derived from an EMBL/GenBank/DDBJ whole genome shotgun (WGS) entry which is preliminary data.</text>
</comment>
<keyword evidence="3" id="KW-1185">Reference proteome</keyword>
<accession>A0ABV7I9J4</accession>
<dbReference type="Proteomes" id="UP001595647">
    <property type="component" value="Unassembled WGS sequence"/>
</dbReference>
<feature type="compositionally biased region" description="Gly residues" evidence="1">
    <location>
        <begin position="84"/>
        <end position="95"/>
    </location>
</feature>
<evidence type="ECO:0000313" key="3">
    <source>
        <dbReference type="Proteomes" id="UP001595647"/>
    </source>
</evidence>
<dbReference type="Pfam" id="PF11154">
    <property type="entry name" value="DUF2934"/>
    <property type="match status" value="1"/>
</dbReference>
<organism evidence="2 3">
    <name type="scientific">Ciceribacter thiooxidans</name>
    <dbReference type="NCBI Taxonomy" id="1969821"/>
    <lineage>
        <taxon>Bacteria</taxon>
        <taxon>Pseudomonadati</taxon>
        <taxon>Pseudomonadota</taxon>
        <taxon>Alphaproteobacteria</taxon>
        <taxon>Hyphomicrobiales</taxon>
        <taxon>Rhizobiaceae</taxon>
        <taxon>Ciceribacter</taxon>
    </lineage>
</organism>
<proteinExistence type="predicted"/>
<dbReference type="EMBL" id="JBHRTG010000019">
    <property type="protein sequence ID" value="MFC3166070.1"/>
    <property type="molecule type" value="Genomic_DNA"/>
</dbReference>
<gene>
    <name evidence="2" type="ORF">ACFOHV_22565</name>
</gene>
<evidence type="ECO:0000256" key="1">
    <source>
        <dbReference type="SAM" id="MobiDB-lite"/>
    </source>
</evidence>
<dbReference type="RefSeq" id="WP_378144176.1">
    <property type="nucleotide sequence ID" value="NZ_JBHRTG010000019.1"/>
</dbReference>
<reference evidence="3" key="1">
    <citation type="journal article" date="2019" name="Int. J. Syst. Evol. Microbiol.">
        <title>The Global Catalogue of Microorganisms (GCM) 10K type strain sequencing project: providing services to taxonomists for standard genome sequencing and annotation.</title>
        <authorList>
            <consortium name="The Broad Institute Genomics Platform"/>
            <consortium name="The Broad Institute Genome Sequencing Center for Infectious Disease"/>
            <person name="Wu L."/>
            <person name="Ma J."/>
        </authorList>
    </citation>
    <scope>NUCLEOTIDE SEQUENCE [LARGE SCALE GENOMIC DNA]</scope>
    <source>
        <strain evidence="3">KCTC 52231</strain>
    </source>
</reference>
<feature type="region of interest" description="Disordered" evidence="1">
    <location>
        <begin position="1"/>
        <end position="95"/>
    </location>
</feature>
<protein>
    <submittedName>
        <fullName evidence="2">DUF2934 domain-containing protein</fullName>
    </submittedName>
</protein>
<dbReference type="InterPro" id="IPR021327">
    <property type="entry name" value="DUF2934"/>
</dbReference>
<name>A0ABV7I9J4_9HYPH</name>